<dbReference type="Gene3D" id="3.90.550.10">
    <property type="entry name" value="Spore Coat Polysaccharide Biosynthesis Protein SpsA, Chain A"/>
    <property type="match status" value="1"/>
</dbReference>
<dbReference type="CDD" id="cd00761">
    <property type="entry name" value="Glyco_tranf_GTA_type"/>
    <property type="match status" value="1"/>
</dbReference>
<dbReference type="Proteomes" id="UP000619486">
    <property type="component" value="Unassembled WGS sequence"/>
</dbReference>
<protein>
    <recommendedName>
        <fullName evidence="5">Glycosyltransferase 2-like domain-containing protein</fullName>
    </recommendedName>
</protein>
<keyword evidence="4" id="KW-1185">Reference proteome</keyword>
<comment type="caution">
    <text evidence="3">The sequence shown here is derived from an EMBL/GenBank/DDBJ whole genome shotgun (WGS) entry which is preliminary data.</text>
</comment>
<dbReference type="InterPro" id="IPR029044">
    <property type="entry name" value="Nucleotide-diphossugar_trans"/>
</dbReference>
<evidence type="ECO:0000313" key="4">
    <source>
        <dbReference type="Proteomes" id="UP000619486"/>
    </source>
</evidence>
<accession>A0A918GZK1</accession>
<evidence type="ECO:0000259" key="1">
    <source>
        <dbReference type="Pfam" id="PF00535"/>
    </source>
</evidence>
<evidence type="ECO:0008006" key="5">
    <source>
        <dbReference type="Google" id="ProtNLM"/>
    </source>
</evidence>
<organism evidence="3 4">
    <name type="scientific">Streptomyces purpureus</name>
    <dbReference type="NCBI Taxonomy" id="1951"/>
    <lineage>
        <taxon>Bacteria</taxon>
        <taxon>Bacillati</taxon>
        <taxon>Actinomycetota</taxon>
        <taxon>Actinomycetes</taxon>
        <taxon>Kitasatosporales</taxon>
        <taxon>Streptomycetaceae</taxon>
        <taxon>Streptomyces</taxon>
    </lineage>
</organism>
<name>A0A918GZK1_9ACTN</name>
<dbReference type="EMBL" id="BMQQ01000002">
    <property type="protein sequence ID" value="GGT18746.1"/>
    <property type="molecule type" value="Genomic_DNA"/>
</dbReference>
<dbReference type="Pfam" id="PF00535">
    <property type="entry name" value="Glycos_transf_2"/>
    <property type="match status" value="1"/>
</dbReference>
<feature type="domain" description="TarS/TarP linker" evidence="2">
    <location>
        <begin position="233"/>
        <end position="321"/>
    </location>
</feature>
<reference evidence="3" key="1">
    <citation type="journal article" date="2014" name="Int. J. Syst. Evol. Microbiol.">
        <title>Complete genome sequence of Corynebacterium casei LMG S-19264T (=DSM 44701T), isolated from a smear-ripened cheese.</title>
        <authorList>
            <consortium name="US DOE Joint Genome Institute (JGI-PGF)"/>
            <person name="Walter F."/>
            <person name="Albersmeier A."/>
            <person name="Kalinowski J."/>
            <person name="Ruckert C."/>
        </authorList>
    </citation>
    <scope>NUCLEOTIDE SEQUENCE</scope>
    <source>
        <strain evidence="3">JCM 3172</strain>
    </source>
</reference>
<dbReference type="GO" id="GO:0016758">
    <property type="term" value="F:hexosyltransferase activity"/>
    <property type="evidence" value="ECO:0007669"/>
    <property type="project" value="UniProtKB-ARBA"/>
</dbReference>
<reference evidence="3" key="2">
    <citation type="submission" date="2020-09" db="EMBL/GenBank/DDBJ databases">
        <authorList>
            <person name="Sun Q."/>
            <person name="Ohkuma M."/>
        </authorList>
    </citation>
    <scope>NUCLEOTIDE SEQUENCE</scope>
    <source>
        <strain evidence="3">JCM 3172</strain>
    </source>
</reference>
<dbReference type="SUPFAM" id="SSF53448">
    <property type="entry name" value="Nucleotide-diphospho-sugar transferases"/>
    <property type="match status" value="1"/>
</dbReference>
<evidence type="ECO:0000313" key="3">
    <source>
        <dbReference type="EMBL" id="GGT18746.1"/>
    </source>
</evidence>
<dbReference type="PANTHER" id="PTHR22916:SF3">
    <property type="entry name" value="UDP-GLCNAC:BETAGAL BETA-1,3-N-ACETYLGLUCOSAMINYLTRANSFERASE-LIKE PROTEIN 1"/>
    <property type="match status" value="1"/>
</dbReference>
<dbReference type="AlphaFoldDB" id="A0A918GZK1"/>
<dbReference type="PANTHER" id="PTHR22916">
    <property type="entry name" value="GLYCOSYLTRANSFERASE"/>
    <property type="match status" value="1"/>
</dbReference>
<dbReference type="InterPro" id="IPR054028">
    <property type="entry name" value="TarS/TarP_linker"/>
</dbReference>
<evidence type="ECO:0000259" key="2">
    <source>
        <dbReference type="Pfam" id="PF22181"/>
    </source>
</evidence>
<dbReference type="RefSeq" id="WP_019890168.1">
    <property type="nucleotide sequence ID" value="NZ_BMQQ01000002.1"/>
</dbReference>
<proteinExistence type="predicted"/>
<gene>
    <name evidence="3" type="ORF">GCM10014713_09570</name>
</gene>
<dbReference type="InterPro" id="IPR001173">
    <property type="entry name" value="Glyco_trans_2-like"/>
</dbReference>
<feature type="domain" description="Glycosyltransferase 2-like" evidence="1">
    <location>
        <begin position="16"/>
        <end position="162"/>
    </location>
</feature>
<sequence>MYQSAPVHPGDIRDVTVVLHVRNHARTLPACLDSLLQQSIGTDRMEVIAVDDGSTDDSGSVLAEAQQRLGGLLRAGRLPQGLSTAEARNWGMSQATARYVIFLTGTDRLTPKALELMVASADANESDVVLGKLESSGRHAVATSMFRKTQASADLYTTRVYWSLTPDKLFRTSMLRRRGLEFPSDMPTGEDQAFTAAAYIGADNISVVADEPCVIKGASSATVQLSQRVALASRMMTLVASLVPPGPKQDLLFSRHLEAELGKATGPLLLASDNHAERERALWAASEVLRGQVTPGALALLPRPLAVRLALIAAGRYAEAQQMVAYEADKASPVPKKTVENGRVYTMLPFFRDPAVGLPDEIFDITDKMTVNQQLTSLRWNGPLLLLDGHAFFEQLTTRERATKVVLRHRQSGAEERFSVTARRDEKLVNSKGKPRAMGRFSTRINLRQMSNGWPLPTGVWDVLLAVSFEGVTQEVPLGLKRAPEVDVVSRPPVVFAPSATTAGHVLAATPFYTQAGDLCLEISERLPLPGAH</sequence>
<dbReference type="Pfam" id="PF22181">
    <property type="entry name" value="TarS_linker"/>
    <property type="match status" value="1"/>
</dbReference>